<keyword evidence="1" id="KW-0812">Transmembrane</keyword>
<proteinExistence type="predicted"/>
<evidence type="ECO:0000256" key="1">
    <source>
        <dbReference type="SAM" id="Phobius"/>
    </source>
</evidence>
<evidence type="ECO:0000313" key="3">
    <source>
        <dbReference type="EMBL" id="KAE8985032.1"/>
    </source>
</evidence>
<organism evidence="4 5">
    <name type="scientific">Phytophthora fragariae</name>
    <dbReference type="NCBI Taxonomy" id="53985"/>
    <lineage>
        <taxon>Eukaryota</taxon>
        <taxon>Sar</taxon>
        <taxon>Stramenopiles</taxon>
        <taxon>Oomycota</taxon>
        <taxon>Peronosporomycetes</taxon>
        <taxon>Peronosporales</taxon>
        <taxon>Peronosporaceae</taxon>
        <taxon>Phytophthora</taxon>
    </lineage>
</organism>
<evidence type="ECO:0000313" key="5">
    <source>
        <dbReference type="Proteomes" id="UP000440732"/>
    </source>
</evidence>
<protein>
    <recommendedName>
        <fullName evidence="2">SGNH hydrolase-type esterase domain-containing protein</fullName>
    </recommendedName>
</protein>
<reference evidence="4 5" key="1">
    <citation type="submission" date="2018-08" db="EMBL/GenBank/DDBJ databases">
        <title>Genomic investigation of the strawberry pathogen Phytophthora fragariae indicates pathogenicity is determined by transcriptional variation in three key races.</title>
        <authorList>
            <person name="Adams T.M."/>
            <person name="Armitage A.D."/>
            <person name="Sobczyk M.K."/>
            <person name="Bates H.J."/>
            <person name="Dunwell J.M."/>
            <person name="Nellist C.F."/>
            <person name="Harrison R.J."/>
        </authorList>
    </citation>
    <scope>NUCLEOTIDE SEQUENCE [LARGE SCALE GENOMIC DNA]</scope>
    <source>
        <strain evidence="4 5">NOV-5</strain>
        <strain evidence="3 6">SCRP245</strain>
    </source>
</reference>
<dbReference type="Gene3D" id="3.40.50.1110">
    <property type="entry name" value="SGNH hydrolase"/>
    <property type="match status" value="1"/>
</dbReference>
<accession>A0A6A3S8M4</accession>
<dbReference type="Pfam" id="PF13472">
    <property type="entry name" value="Lipase_GDSL_2"/>
    <property type="match status" value="1"/>
</dbReference>
<dbReference type="EMBL" id="QXGA01001901">
    <property type="protein sequence ID" value="KAE9107721.1"/>
    <property type="molecule type" value="Genomic_DNA"/>
</dbReference>
<dbReference type="Proteomes" id="UP000460718">
    <property type="component" value="Unassembled WGS sequence"/>
</dbReference>
<gene>
    <name evidence="4" type="ORF">PF006_g21039</name>
    <name evidence="3" type="ORF">PF011_g20546</name>
</gene>
<dbReference type="InterPro" id="IPR036514">
    <property type="entry name" value="SGNH_hydro_sf"/>
</dbReference>
<dbReference type="PANTHER" id="PTHR14209:SF19">
    <property type="entry name" value="ISOAMYL ACETATE-HYDROLYZING ESTERASE 1 HOMOLOG"/>
    <property type="match status" value="1"/>
</dbReference>
<evidence type="ECO:0000313" key="6">
    <source>
        <dbReference type="Proteomes" id="UP000460718"/>
    </source>
</evidence>
<dbReference type="PANTHER" id="PTHR14209">
    <property type="entry name" value="ISOAMYL ACETATE-HYDROLYZING ESTERASE 1"/>
    <property type="match status" value="1"/>
</dbReference>
<dbReference type="EMBL" id="QXFW01001851">
    <property type="protein sequence ID" value="KAE8985032.1"/>
    <property type="molecule type" value="Genomic_DNA"/>
</dbReference>
<dbReference type="Proteomes" id="UP000440732">
    <property type="component" value="Unassembled WGS sequence"/>
</dbReference>
<dbReference type="InterPro" id="IPR045136">
    <property type="entry name" value="Iah1-like"/>
</dbReference>
<feature type="transmembrane region" description="Helical" evidence="1">
    <location>
        <begin position="26"/>
        <end position="43"/>
    </location>
</feature>
<dbReference type="SUPFAM" id="SSF52266">
    <property type="entry name" value="SGNH hydrolase"/>
    <property type="match status" value="1"/>
</dbReference>
<dbReference type="AlphaFoldDB" id="A0A6A3S8M4"/>
<evidence type="ECO:0000259" key="2">
    <source>
        <dbReference type="Pfam" id="PF13472"/>
    </source>
</evidence>
<comment type="caution">
    <text evidence="4">The sequence shown here is derived from an EMBL/GenBank/DDBJ whole genome shotgun (WGS) entry which is preliminary data.</text>
</comment>
<dbReference type="InterPro" id="IPR013830">
    <property type="entry name" value="SGNH_hydro"/>
</dbReference>
<keyword evidence="1" id="KW-0472">Membrane</keyword>
<sequence length="374" mass="41200">MKISESGLNPAVKVGSDFKKKDKSSIAVVAVLVAAALTISIILTRPAETHQAYTHMKRILLSSENERTSNMTAKPLFFFLGDSITEQAIDPARGGYIPLLQNTVSRSADIVAHGLSGYNTRWVLKYAMPVVEEEITSRSYTPSVVTIWFGTNDAVIMNGSRAEKHVSLESYKKNLDAIVRKFQALLPSADILLVTPPHVDDEARRKHAEEDPGKFKGIVDRSHARSGMYARACVETANKIGIPVLDLFTFFSSQPQSERNSLLWDGLHFTPEGHEIVSELILSKMKRVFPAVASALKSWKIIAASDLAVTDPWCSVLHQKLLCGQRCISEMWNCTYDADTLPCYEVDLEFDTPLSDANLVAAGAMAVENRASLS</sequence>
<feature type="domain" description="SGNH hydrolase-type esterase" evidence="2">
    <location>
        <begin position="79"/>
        <end position="276"/>
    </location>
</feature>
<name>A0A6A3S8M4_9STRA</name>
<keyword evidence="1" id="KW-1133">Transmembrane helix</keyword>
<evidence type="ECO:0000313" key="4">
    <source>
        <dbReference type="EMBL" id="KAE9107721.1"/>
    </source>
</evidence>
<dbReference type="CDD" id="cd01838">
    <property type="entry name" value="Isoamyl_acetate_hydrolase_like"/>
    <property type="match status" value="1"/>
</dbReference>